<dbReference type="Pfam" id="PF15469">
    <property type="entry name" value="Sec5"/>
    <property type="match status" value="1"/>
</dbReference>
<proteinExistence type="inferred from homology"/>
<sequence length="238" mass="27360">MEQLLEKIMSVQSRSDNVNTSLFDKREHLEKLHHTCNLLRKVQFIYDLPDRLNKCIKSEAYADAVRFYTGTMPILMAYGDSSFRDCKPASEEAMATIVKNLQKDGPGAPRGQSWTVQWLKFDNSYFKDIKEKKDEDLLVLPTYAVLFEDPSFKVSTWSFIFHGYFTNSHKIKLLCNLQVYAAKYVEDQVAFFNDYAEAHAKLSNLGAKFDPPEGIVLDLSPNPQAKKFEAAKYSTRKD</sequence>
<keyword evidence="2 3" id="KW-0813">Transport</keyword>
<comment type="similarity">
    <text evidence="1 3">Belongs to the VPS51 family.</text>
</comment>
<keyword evidence="6" id="KW-1185">Reference proteome</keyword>
<dbReference type="GO" id="GO:0005829">
    <property type="term" value="C:cytosol"/>
    <property type="evidence" value="ECO:0007669"/>
    <property type="project" value="GOC"/>
</dbReference>
<comment type="subcellular location">
    <subcellularLocation>
        <location evidence="3">Golgi apparatus</location>
        <location evidence="3">trans-Golgi network</location>
    </subcellularLocation>
</comment>
<dbReference type="PANTHER" id="PTHR15954">
    <property type="entry name" value="VACUOLAR PROTEIN SORTING-ASSOCIATED PROTEIN 51 HOMOLOG"/>
    <property type="match status" value="1"/>
</dbReference>
<dbReference type="STRING" id="3818.A0A445CU75"/>
<dbReference type="GO" id="GO:0015031">
    <property type="term" value="P:protein transport"/>
    <property type="evidence" value="ECO:0007669"/>
    <property type="project" value="UniProtKB-UniRule"/>
</dbReference>
<dbReference type="InterPro" id="IPR014812">
    <property type="entry name" value="Vps51"/>
</dbReference>
<comment type="function">
    <text evidence="3">Acts as component of the GARP complex that is involved in retrograde transport from early and late endosomes to the trans-Golgi network (TGN).</text>
</comment>
<evidence type="ECO:0000313" key="5">
    <source>
        <dbReference type="EMBL" id="RYR54477.1"/>
    </source>
</evidence>
<dbReference type="GO" id="GO:0006979">
    <property type="term" value="P:response to oxidative stress"/>
    <property type="evidence" value="ECO:0007669"/>
    <property type="project" value="InterPro"/>
</dbReference>
<dbReference type="SUPFAM" id="SSF48113">
    <property type="entry name" value="Heme-dependent peroxidases"/>
    <property type="match status" value="1"/>
</dbReference>
<keyword evidence="3" id="KW-0653">Protein transport</keyword>
<comment type="subunit">
    <text evidence="3">Component of the Golgi-associated retrograde protein (GARP) complex.</text>
</comment>
<dbReference type="GO" id="GO:0007030">
    <property type="term" value="P:Golgi organization"/>
    <property type="evidence" value="ECO:0007669"/>
    <property type="project" value="UniProtKB-UniRule"/>
</dbReference>
<dbReference type="GO" id="GO:0000938">
    <property type="term" value="C:GARP complex"/>
    <property type="evidence" value="ECO:0007669"/>
    <property type="project" value="UniProtKB-UniRule"/>
</dbReference>
<gene>
    <name evidence="5" type="ORF">Ahy_A06g029760</name>
</gene>
<dbReference type="GO" id="GO:0007041">
    <property type="term" value="P:lysosomal transport"/>
    <property type="evidence" value="ECO:0007669"/>
    <property type="project" value="TreeGrafter"/>
</dbReference>
<reference evidence="5 6" key="1">
    <citation type="submission" date="2019-01" db="EMBL/GenBank/DDBJ databases">
        <title>Sequencing of cultivated peanut Arachis hypogaea provides insights into genome evolution and oil improvement.</title>
        <authorList>
            <person name="Chen X."/>
        </authorList>
    </citation>
    <scope>NUCLEOTIDE SEQUENCE [LARGE SCALE GENOMIC DNA]</scope>
    <source>
        <strain evidence="6">cv. Fuhuasheng</strain>
        <tissue evidence="5">Leaves</tissue>
    </source>
</reference>
<name>A0A445CU75_ARAHY</name>
<evidence type="ECO:0000313" key="6">
    <source>
        <dbReference type="Proteomes" id="UP000289738"/>
    </source>
</evidence>
<evidence type="ECO:0000256" key="1">
    <source>
        <dbReference type="ARBA" id="ARBA00006080"/>
    </source>
</evidence>
<dbReference type="GO" id="GO:0016020">
    <property type="term" value="C:membrane"/>
    <property type="evidence" value="ECO:0007669"/>
    <property type="project" value="TreeGrafter"/>
</dbReference>
<dbReference type="EMBL" id="SDMP01000006">
    <property type="protein sequence ID" value="RYR54477.1"/>
    <property type="molecule type" value="Genomic_DNA"/>
</dbReference>
<dbReference type="InterPro" id="IPR039481">
    <property type="entry name" value="EXOC2/Sec5_N_dom"/>
</dbReference>
<keyword evidence="3" id="KW-0333">Golgi apparatus</keyword>
<evidence type="ECO:0000259" key="4">
    <source>
        <dbReference type="Pfam" id="PF15469"/>
    </source>
</evidence>
<comment type="caution">
    <text evidence="5">The sequence shown here is derived from an EMBL/GenBank/DDBJ whole genome shotgun (WGS) entry which is preliminary data.</text>
</comment>
<keyword evidence="3" id="KW-0445">Lipid transport</keyword>
<dbReference type="GO" id="GO:0020037">
    <property type="term" value="F:heme binding"/>
    <property type="evidence" value="ECO:0007669"/>
    <property type="project" value="InterPro"/>
</dbReference>
<dbReference type="InterPro" id="IPR010255">
    <property type="entry name" value="Haem_peroxidase_sf"/>
</dbReference>
<dbReference type="PANTHER" id="PTHR15954:SF4">
    <property type="entry name" value="VACUOLAR PROTEIN SORTING-ASSOCIATED PROTEIN 51 HOMOLOG"/>
    <property type="match status" value="1"/>
</dbReference>
<dbReference type="Gene3D" id="1.10.420.10">
    <property type="entry name" value="Peroxidase, domain 2"/>
    <property type="match status" value="1"/>
</dbReference>
<dbReference type="GO" id="GO:0006869">
    <property type="term" value="P:lipid transport"/>
    <property type="evidence" value="ECO:0007669"/>
    <property type="project" value="UniProtKB-UniRule"/>
</dbReference>
<evidence type="ECO:0000256" key="3">
    <source>
        <dbReference type="RuleBase" id="RU368010"/>
    </source>
</evidence>
<dbReference type="GO" id="GO:0048193">
    <property type="term" value="P:Golgi vesicle transport"/>
    <property type="evidence" value="ECO:0007669"/>
    <property type="project" value="TreeGrafter"/>
</dbReference>
<dbReference type="AlphaFoldDB" id="A0A445CU75"/>
<dbReference type="GO" id="GO:0042147">
    <property type="term" value="P:retrograde transport, endosome to Golgi"/>
    <property type="evidence" value="ECO:0007669"/>
    <property type="project" value="UniProtKB-UniRule"/>
</dbReference>
<evidence type="ECO:0000256" key="2">
    <source>
        <dbReference type="ARBA" id="ARBA00022448"/>
    </source>
</evidence>
<protein>
    <recommendedName>
        <fullName evidence="3">Vacuolar protein sorting-associated protein 51 homolog</fullName>
    </recommendedName>
</protein>
<feature type="domain" description="Exocyst complex component EXOC2/Sec5 N-terminal" evidence="4">
    <location>
        <begin position="2"/>
        <end position="68"/>
    </location>
</feature>
<accession>A0A445CU75</accession>
<organism evidence="5 6">
    <name type="scientific">Arachis hypogaea</name>
    <name type="common">Peanut</name>
    <dbReference type="NCBI Taxonomy" id="3818"/>
    <lineage>
        <taxon>Eukaryota</taxon>
        <taxon>Viridiplantae</taxon>
        <taxon>Streptophyta</taxon>
        <taxon>Embryophyta</taxon>
        <taxon>Tracheophyta</taxon>
        <taxon>Spermatophyta</taxon>
        <taxon>Magnoliopsida</taxon>
        <taxon>eudicotyledons</taxon>
        <taxon>Gunneridae</taxon>
        <taxon>Pentapetalae</taxon>
        <taxon>rosids</taxon>
        <taxon>fabids</taxon>
        <taxon>Fabales</taxon>
        <taxon>Fabaceae</taxon>
        <taxon>Papilionoideae</taxon>
        <taxon>50 kb inversion clade</taxon>
        <taxon>dalbergioids sensu lato</taxon>
        <taxon>Dalbergieae</taxon>
        <taxon>Pterocarpus clade</taxon>
        <taxon>Arachis</taxon>
    </lineage>
</organism>
<dbReference type="Proteomes" id="UP000289738">
    <property type="component" value="Chromosome A06"/>
</dbReference>
<dbReference type="GO" id="GO:0004601">
    <property type="term" value="F:peroxidase activity"/>
    <property type="evidence" value="ECO:0007669"/>
    <property type="project" value="InterPro"/>
</dbReference>
<dbReference type="GO" id="GO:0032456">
    <property type="term" value="P:endocytic recycling"/>
    <property type="evidence" value="ECO:0007669"/>
    <property type="project" value="TreeGrafter"/>
</dbReference>
<dbReference type="GO" id="GO:1990745">
    <property type="term" value="C:EARP complex"/>
    <property type="evidence" value="ECO:0007669"/>
    <property type="project" value="TreeGrafter"/>
</dbReference>